<feature type="transmembrane region" description="Helical" evidence="6">
    <location>
        <begin position="122"/>
        <end position="139"/>
    </location>
</feature>
<feature type="transmembrane region" description="Helical" evidence="6">
    <location>
        <begin position="242"/>
        <end position="262"/>
    </location>
</feature>
<evidence type="ECO:0000256" key="2">
    <source>
        <dbReference type="ARBA" id="ARBA00007362"/>
    </source>
</evidence>
<evidence type="ECO:0000256" key="5">
    <source>
        <dbReference type="ARBA" id="ARBA00023136"/>
    </source>
</evidence>
<dbReference type="RefSeq" id="WP_094409339.1">
    <property type="nucleotide sequence ID" value="NZ_BMJZ01000002.1"/>
</dbReference>
<feature type="transmembrane region" description="Helical" evidence="6">
    <location>
        <begin position="213"/>
        <end position="235"/>
    </location>
</feature>
<dbReference type="InterPro" id="IPR000620">
    <property type="entry name" value="EamA_dom"/>
</dbReference>
<dbReference type="PANTHER" id="PTHR32322:SF2">
    <property type="entry name" value="EAMA DOMAIN-CONTAINING PROTEIN"/>
    <property type="match status" value="1"/>
</dbReference>
<keyword evidence="5 6" id="KW-0472">Membrane</keyword>
<evidence type="ECO:0000256" key="3">
    <source>
        <dbReference type="ARBA" id="ARBA00022692"/>
    </source>
</evidence>
<protein>
    <submittedName>
        <fullName evidence="8">EamA family transporter</fullName>
    </submittedName>
</protein>
<evidence type="ECO:0000313" key="9">
    <source>
        <dbReference type="Proteomes" id="UP000216361"/>
    </source>
</evidence>
<dbReference type="InterPro" id="IPR050638">
    <property type="entry name" value="AA-Vitamin_Transporters"/>
</dbReference>
<evidence type="ECO:0000259" key="7">
    <source>
        <dbReference type="Pfam" id="PF00892"/>
    </source>
</evidence>
<evidence type="ECO:0000256" key="4">
    <source>
        <dbReference type="ARBA" id="ARBA00022989"/>
    </source>
</evidence>
<evidence type="ECO:0000256" key="1">
    <source>
        <dbReference type="ARBA" id="ARBA00004141"/>
    </source>
</evidence>
<feature type="transmembrane region" description="Helical" evidence="6">
    <location>
        <begin position="182"/>
        <end position="201"/>
    </location>
</feature>
<dbReference type="Pfam" id="PF00892">
    <property type="entry name" value="EamA"/>
    <property type="match status" value="2"/>
</dbReference>
<feature type="transmembrane region" description="Helical" evidence="6">
    <location>
        <begin position="7"/>
        <end position="24"/>
    </location>
</feature>
<name>A0A255XLD5_9PROT</name>
<feature type="transmembrane region" description="Helical" evidence="6">
    <location>
        <begin position="68"/>
        <end position="89"/>
    </location>
</feature>
<accession>A0A255XLD5</accession>
<dbReference type="OrthoDB" id="9809509at2"/>
<gene>
    <name evidence="8" type="ORF">CHR90_12400</name>
</gene>
<feature type="transmembrane region" description="Helical" evidence="6">
    <location>
        <begin position="36"/>
        <end position="56"/>
    </location>
</feature>
<proteinExistence type="inferred from homology"/>
<dbReference type="Proteomes" id="UP000216361">
    <property type="component" value="Unassembled WGS sequence"/>
</dbReference>
<reference evidence="8 9" key="1">
    <citation type="submission" date="2017-07" db="EMBL/GenBank/DDBJ databases">
        <title>Elstera cyanobacteriorum sp. nov., a novel bacterium isolated from cyanobacterial aggregates in a eutrophic lake.</title>
        <authorList>
            <person name="Cai H."/>
        </authorList>
    </citation>
    <scope>NUCLEOTIDE SEQUENCE [LARGE SCALE GENOMIC DNA]</scope>
    <source>
        <strain evidence="8 9">TH019</strain>
    </source>
</reference>
<dbReference type="PANTHER" id="PTHR32322">
    <property type="entry name" value="INNER MEMBRANE TRANSPORTER"/>
    <property type="match status" value="1"/>
</dbReference>
<dbReference type="AlphaFoldDB" id="A0A255XLD5"/>
<feature type="transmembrane region" description="Helical" evidence="6">
    <location>
        <begin position="268"/>
        <end position="285"/>
    </location>
</feature>
<evidence type="ECO:0000313" key="8">
    <source>
        <dbReference type="EMBL" id="OYQ17777.1"/>
    </source>
</evidence>
<evidence type="ECO:0000256" key="6">
    <source>
        <dbReference type="SAM" id="Phobius"/>
    </source>
</evidence>
<dbReference type="GO" id="GO:0016020">
    <property type="term" value="C:membrane"/>
    <property type="evidence" value="ECO:0007669"/>
    <property type="project" value="UniProtKB-SubCell"/>
</dbReference>
<feature type="transmembrane region" description="Helical" evidence="6">
    <location>
        <begin position="95"/>
        <end position="115"/>
    </location>
</feature>
<comment type="similarity">
    <text evidence="2">Belongs to the EamA transporter family.</text>
</comment>
<keyword evidence="3 6" id="KW-0812">Transmembrane</keyword>
<feature type="transmembrane region" description="Helical" evidence="6">
    <location>
        <begin position="151"/>
        <end position="170"/>
    </location>
</feature>
<comment type="subcellular location">
    <subcellularLocation>
        <location evidence="1">Membrane</location>
        <topology evidence="1">Multi-pass membrane protein</topology>
    </subcellularLocation>
</comment>
<dbReference type="EMBL" id="NOXS01000033">
    <property type="protein sequence ID" value="OYQ17777.1"/>
    <property type="molecule type" value="Genomic_DNA"/>
</dbReference>
<feature type="domain" description="EamA" evidence="7">
    <location>
        <begin position="151"/>
        <end position="285"/>
    </location>
</feature>
<sequence length="299" mass="31127">MNGLTQLLPAVTFVCLWSTGFIGGRLGTPHADPLTFLWIRFAIAAVLLAGLALAAGSTWPRGKAALHLAVSGLLVHGVYLGGIFIAISLGVSAGLVALIAGLQPLLTGAMSGWLLGVPVRPLQWAGLALGLVGVILVLWEKLASQTGLPPLGIALAFLGLLAITFGTIYQKRYVAPGDLRSAAAWQYAVCTVAYALVVPWLEPMHVEWTGEFIFALAWLVLVLSVGAILLFFTLIQRGSAAGVASLMYLVPPLTALVAWGLFGEHLGPLALLGMAVTAAAVALVNRPARPAPLPAPREA</sequence>
<dbReference type="InterPro" id="IPR037185">
    <property type="entry name" value="EmrE-like"/>
</dbReference>
<feature type="domain" description="EamA" evidence="7">
    <location>
        <begin position="10"/>
        <end position="138"/>
    </location>
</feature>
<comment type="caution">
    <text evidence="8">The sequence shown here is derived from an EMBL/GenBank/DDBJ whole genome shotgun (WGS) entry which is preliminary data.</text>
</comment>
<organism evidence="8 9">
    <name type="scientific">Elstera cyanobacteriorum</name>
    <dbReference type="NCBI Taxonomy" id="2022747"/>
    <lineage>
        <taxon>Bacteria</taxon>
        <taxon>Pseudomonadati</taxon>
        <taxon>Pseudomonadota</taxon>
        <taxon>Alphaproteobacteria</taxon>
        <taxon>Rhodospirillales</taxon>
        <taxon>Rhodospirillaceae</taxon>
        <taxon>Elstera</taxon>
    </lineage>
</organism>
<dbReference type="SUPFAM" id="SSF103481">
    <property type="entry name" value="Multidrug resistance efflux transporter EmrE"/>
    <property type="match status" value="2"/>
</dbReference>
<keyword evidence="4 6" id="KW-1133">Transmembrane helix</keyword>
<keyword evidence="9" id="KW-1185">Reference proteome</keyword>